<evidence type="ECO:0000313" key="11">
    <source>
        <dbReference type="Proteomes" id="UP000199086"/>
    </source>
</evidence>
<organism evidence="10 11">
    <name type="scientific">Raineyella antarctica</name>
    <dbReference type="NCBI Taxonomy" id="1577474"/>
    <lineage>
        <taxon>Bacteria</taxon>
        <taxon>Bacillati</taxon>
        <taxon>Actinomycetota</taxon>
        <taxon>Actinomycetes</taxon>
        <taxon>Propionibacteriales</taxon>
        <taxon>Propionibacteriaceae</taxon>
        <taxon>Raineyella</taxon>
    </lineage>
</organism>
<dbReference type="GO" id="GO:0019301">
    <property type="term" value="P:rhamnose catabolic process"/>
    <property type="evidence" value="ECO:0007669"/>
    <property type="project" value="InterPro"/>
</dbReference>
<dbReference type="AlphaFoldDB" id="A0A1G6GKI9"/>
<reference evidence="10 11" key="1">
    <citation type="submission" date="2016-06" db="EMBL/GenBank/DDBJ databases">
        <authorList>
            <person name="Olsen C.W."/>
            <person name="Carey S."/>
            <person name="Hinshaw L."/>
            <person name="Karasin A.I."/>
        </authorList>
    </citation>
    <scope>NUCLEOTIDE SEQUENCE [LARGE SCALE GENOMIC DNA]</scope>
    <source>
        <strain evidence="10 11">LZ-22</strain>
    </source>
</reference>
<dbReference type="InterPro" id="IPR018484">
    <property type="entry name" value="FGGY_N"/>
</dbReference>
<dbReference type="CDD" id="cd07771">
    <property type="entry name" value="ASKHA_NBD_FGGY_RhaB-like"/>
    <property type="match status" value="1"/>
</dbReference>
<feature type="domain" description="Carbohydrate kinase FGGY N-terminal" evidence="8">
    <location>
        <begin position="5"/>
        <end position="257"/>
    </location>
</feature>
<keyword evidence="2" id="KW-0808">Transferase</keyword>
<keyword evidence="6" id="KW-1015">Disulfide bond</keyword>
<feature type="domain" description="Carbohydrate kinase FGGY C-terminal" evidence="9">
    <location>
        <begin position="268"/>
        <end position="459"/>
    </location>
</feature>
<dbReference type="PANTHER" id="PTHR10196">
    <property type="entry name" value="SUGAR KINASE"/>
    <property type="match status" value="1"/>
</dbReference>
<dbReference type="OrthoDB" id="9761504at2"/>
<evidence type="ECO:0000256" key="3">
    <source>
        <dbReference type="ARBA" id="ARBA00022741"/>
    </source>
</evidence>
<evidence type="ECO:0000256" key="2">
    <source>
        <dbReference type="ARBA" id="ARBA00022679"/>
    </source>
</evidence>
<keyword evidence="11" id="KW-1185">Reference proteome</keyword>
<gene>
    <name evidence="10" type="ORF">GA0111570_103326</name>
</gene>
<dbReference type="PANTHER" id="PTHR10196:SF93">
    <property type="entry name" value="L-RHAMNULOKINASE"/>
    <property type="match status" value="1"/>
</dbReference>
<evidence type="ECO:0000259" key="9">
    <source>
        <dbReference type="Pfam" id="PF02782"/>
    </source>
</evidence>
<protein>
    <submittedName>
        <fullName evidence="10">Rhamnulokinase</fullName>
    </submittedName>
</protein>
<evidence type="ECO:0000256" key="6">
    <source>
        <dbReference type="ARBA" id="ARBA00023157"/>
    </source>
</evidence>
<keyword evidence="3" id="KW-0547">Nucleotide-binding</keyword>
<dbReference type="InterPro" id="IPR018485">
    <property type="entry name" value="FGGY_C"/>
</dbReference>
<dbReference type="GO" id="GO:0005524">
    <property type="term" value="F:ATP binding"/>
    <property type="evidence" value="ECO:0007669"/>
    <property type="project" value="UniProtKB-KW"/>
</dbReference>
<evidence type="ECO:0000256" key="5">
    <source>
        <dbReference type="ARBA" id="ARBA00022840"/>
    </source>
</evidence>
<dbReference type="GO" id="GO:0008993">
    <property type="term" value="F:rhamnulokinase activity"/>
    <property type="evidence" value="ECO:0007669"/>
    <property type="project" value="InterPro"/>
</dbReference>
<dbReference type="RefSeq" id="WP_092608020.1">
    <property type="nucleotide sequence ID" value="NZ_FMYF01000003.1"/>
</dbReference>
<dbReference type="Gene3D" id="3.30.420.40">
    <property type="match status" value="2"/>
</dbReference>
<keyword evidence="7" id="KW-0684">Rhamnose metabolism</keyword>
<keyword evidence="5" id="KW-0067">ATP-binding</keyword>
<dbReference type="GO" id="GO:0006071">
    <property type="term" value="P:glycerol metabolic process"/>
    <property type="evidence" value="ECO:0007669"/>
    <property type="project" value="TreeGrafter"/>
</dbReference>
<evidence type="ECO:0000256" key="4">
    <source>
        <dbReference type="ARBA" id="ARBA00022777"/>
    </source>
</evidence>
<dbReference type="GO" id="GO:0004370">
    <property type="term" value="F:glycerol kinase activity"/>
    <property type="evidence" value="ECO:0007669"/>
    <property type="project" value="TreeGrafter"/>
</dbReference>
<evidence type="ECO:0000256" key="7">
    <source>
        <dbReference type="ARBA" id="ARBA00023308"/>
    </source>
</evidence>
<dbReference type="Pfam" id="PF00370">
    <property type="entry name" value="FGGY_N"/>
    <property type="match status" value="1"/>
</dbReference>
<sequence>MTTVAAVDLGATSGRVLAGTLANDTLHVEEVNRFPNGAISTRNRRGADLQWDVLALWQHVQDGLRAAGRSGPVEAVGIDTWGVDYGLLDPEGRLLANPASYRSERTNGLPERFFRHLPAADLYAINGLQVQQFNTIFQLLADRDAFLHHPAAASLADRLLLVPDLLGYWLTGREVAEITNASTTGLLDVGTRRWSTTLLDLVRDRCGLDLAGLLPELVEPGTVLGTIEVPQLELCTSAGAPTPLVSVGSHDTASAVLATPAVDEHFAFISCGTWSLVGVELDAPVRTPESLAANFTNELGVDGTVRYLKNVMGLWVMTECLNHWRYEGLPDLGWDQLLAEAAAAPALRSLVDMNDPRLLAPGDMPRRLAHLCREAGEPEPRTRGEFLRCIIDSLALAYRRAVEDACRLSGHEVRTVHMVGGGSQNALLCQLTADATGLPVDAGPVEGTGIGNLMVQLRAIGAAPQDLPGLRRIIRASFPTTRYLPCSGPSWDAAEARVPRP</sequence>
<comment type="similarity">
    <text evidence="1">Belongs to the FGGY kinase family.</text>
</comment>
<keyword evidence="4 10" id="KW-0418">Kinase</keyword>
<accession>A0A1G6GKI9</accession>
<dbReference type="InterPro" id="IPR043129">
    <property type="entry name" value="ATPase_NBD"/>
</dbReference>
<dbReference type="GO" id="GO:0005829">
    <property type="term" value="C:cytosol"/>
    <property type="evidence" value="ECO:0007669"/>
    <property type="project" value="TreeGrafter"/>
</dbReference>
<dbReference type="Proteomes" id="UP000199086">
    <property type="component" value="Unassembled WGS sequence"/>
</dbReference>
<dbReference type="STRING" id="1577474.GA0111570_103326"/>
<dbReference type="SUPFAM" id="SSF53067">
    <property type="entry name" value="Actin-like ATPase domain"/>
    <property type="match status" value="2"/>
</dbReference>
<dbReference type="InterPro" id="IPR013449">
    <property type="entry name" value="Rhamnulokinase"/>
</dbReference>
<evidence type="ECO:0000259" key="8">
    <source>
        <dbReference type="Pfam" id="PF00370"/>
    </source>
</evidence>
<dbReference type="EMBL" id="FMYF01000003">
    <property type="protein sequence ID" value="SDB81686.1"/>
    <property type="molecule type" value="Genomic_DNA"/>
</dbReference>
<dbReference type="Pfam" id="PF02782">
    <property type="entry name" value="FGGY_C"/>
    <property type="match status" value="1"/>
</dbReference>
<evidence type="ECO:0000313" key="10">
    <source>
        <dbReference type="EMBL" id="SDB81686.1"/>
    </source>
</evidence>
<name>A0A1G6GKI9_9ACTN</name>
<evidence type="ECO:0000256" key="1">
    <source>
        <dbReference type="ARBA" id="ARBA00009156"/>
    </source>
</evidence>
<proteinExistence type="inferred from homology"/>